<dbReference type="Proteomes" id="UP000683429">
    <property type="component" value="Chromosome"/>
</dbReference>
<dbReference type="InterPro" id="IPR012467">
    <property type="entry name" value="DUF1684"/>
</dbReference>
<dbReference type="AlphaFoldDB" id="A0A1H8R1A2"/>
<dbReference type="PANTHER" id="PTHR41913:SF1">
    <property type="entry name" value="DUF1684 DOMAIN-CONTAINING PROTEIN"/>
    <property type="match status" value="1"/>
</dbReference>
<proteinExistence type="predicted"/>
<evidence type="ECO:0000313" key="4">
    <source>
        <dbReference type="Proteomes" id="UP000683429"/>
    </source>
</evidence>
<dbReference type="RefSeq" id="WP_051500325.1">
    <property type="nucleotide sequence ID" value="NZ_CP076607.1"/>
</dbReference>
<evidence type="ECO:0000313" key="1">
    <source>
        <dbReference type="EMBL" id="QWU14901.1"/>
    </source>
</evidence>
<reference evidence="2 3" key="1">
    <citation type="submission" date="2016-10" db="EMBL/GenBank/DDBJ databases">
        <authorList>
            <person name="de Groot N.N."/>
        </authorList>
    </citation>
    <scope>NUCLEOTIDE SEQUENCE [LARGE SCALE GENOMIC DNA]</scope>
    <source>
        <strain evidence="2 3">CGMCC 1.10238</strain>
    </source>
</reference>
<organism evidence="2 3">
    <name type="scientific">Paenibacillus sophorae</name>
    <dbReference type="NCBI Taxonomy" id="1333845"/>
    <lineage>
        <taxon>Bacteria</taxon>
        <taxon>Bacillati</taxon>
        <taxon>Bacillota</taxon>
        <taxon>Bacilli</taxon>
        <taxon>Bacillales</taxon>
        <taxon>Paenibacillaceae</taxon>
        <taxon>Paenibacillus</taxon>
    </lineage>
</organism>
<dbReference type="PANTHER" id="PTHR41913">
    <property type="entry name" value="DUF1684 DOMAIN-CONTAINING PROTEIN"/>
    <property type="match status" value="1"/>
</dbReference>
<sequence>MKHYETWRSERINSLIGPQGILAEINRYFISESCSLAEIPGTWSPASEPQQGLLLSSSADDKIEVDGKIVDGTVLVTPSSAIRYTDRLTATVITPDGINYGIRIWDSDSAAIRKFDGISSYPYNPEWVVKAEYLPSSASRTVSFELFNQQGLTQELPSPGDIRFQINGESYELVTYAFFNQIVLTFKDLTNGRQTYEALRFLLIQPEADGTVVLDFNYAFLPPCAFNQSPLFPCPLPPAQNRLHFPIEAGEREPLFKDNQKA</sequence>
<dbReference type="EMBL" id="CP076607">
    <property type="protein sequence ID" value="QWU14901.1"/>
    <property type="molecule type" value="Genomic_DNA"/>
</dbReference>
<protein>
    <submittedName>
        <fullName evidence="1">DUF1684 domain-containing protein</fullName>
    </submittedName>
</protein>
<name>A0A1H8R1A2_9BACL</name>
<keyword evidence="4" id="KW-1185">Reference proteome</keyword>
<reference evidence="1 4" key="2">
    <citation type="submission" date="2021-06" db="EMBL/GenBank/DDBJ databases">
        <title>Whole genome sequence of Paenibacillus sophorae DSM23020 for comparative genomics.</title>
        <authorList>
            <person name="Kim M.-J."/>
            <person name="Lee G."/>
            <person name="Shin J.-H."/>
        </authorList>
    </citation>
    <scope>NUCLEOTIDE SEQUENCE [LARGE SCALE GENOMIC DNA]</scope>
    <source>
        <strain evidence="1 4">DSM 23020</strain>
    </source>
</reference>
<dbReference type="EMBL" id="FODH01000009">
    <property type="protein sequence ID" value="SEO59918.1"/>
    <property type="molecule type" value="Genomic_DNA"/>
</dbReference>
<dbReference type="STRING" id="1333845.SAMN04487895_10985"/>
<accession>A0A1H8R1A2</accession>
<dbReference type="Pfam" id="PF07920">
    <property type="entry name" value="DUF1684"/>
    <property type="match status" value="1"/>
</dbReference>
<evidence type="ECO:0000313" key="3">
    <source>
        <dbReference type="Proteomes" id="UP000198809"/>
    </source>
</evidence>
<gene>
    <name evidence="1" type="ORF">KP014_23775</name>
    <name evidence="2" type="ORF">SAMN04487895_10985</name>
</gene>
<dbReference type="Proteomes" id="UP000198809">
    <property type="component" value="Unassembled WGS sequence"/>
</dbReference>
<evidence type="ECO:0000313" key="2">
    <source>
        <dbReference type="EMBL" id="SEO59918.1"/>
    </source>
</evidence>